<sequence length="134" mass="14213">MRGVGSLAVLLMALAATNTFAAQDAAQCNLHCDQGETCKLQQVQCIKAPCDPVPTCVPIEAPCTKTCPKNEVCQVDSYGSQYCYNPCAATTCLTGTVCVVEQVQCIRAPCPPIATCKPIKKPCATRRLKATSNN</sequence>
<organism evidence="2 3">
    <name type="scientific">Phytophthora megakarya</name>
    <dbReference type="NCBI Taxonomy" id="4795"/>
    <lineage>
        <taxon>Eukaryota</taxon>
        <taxon>Sar</taxon>
        <taxon>Stramenopiles</taxon>
        <taxon>Oomycota</taxon>
        <taxon>Peronosporomycetes</taxon>
        <taxon>Peronosporales</taxon>
        <taxon>Peronosporaceae</taxon>
        <taxon>Phytophthora</taxon>
    </lineage>
</organism>
<evidence type="ECO:0008006" key="4">
    <source>
        <dbReference type="Google" id="ProtNLM"/>
    </source>
</evidence>
<proteinExistence type="predicted"/>
<evidence type="ECO:0000313" key="3">
    <source>
        <dbReference type="Proteomes" id="UP000198211"/>
    </source>
</evidence>
<dbReference type="OrthoDB" id="152433at2759"/>
<feature type="chain" id="PRO_5013166649" description="Cysteine-rich protein" evidence="1">
    <location>
        <begin position="22"/>
        <end position="134"/>
    </location>
</feature>
<dbReference type="EMBL" id="NBNE01002910">
    <property type="protein sequence ID" value="OWZ09110.1"/>
    <property type="molecule type" value="Genomic_DNA"/>
</dbReference>
<reference evidence="3" key="1">
    <citation type="submission" date="2017-03" db="EMBL/GenBank/DDBJ databases">
        <title>Phytopthora megakarya and P. palmivora, two closely related causual agents of cacao black pod achieved similar genome size and gene model numbers by different mechanisms.</title>
        <authorList>
            <person name="Ali S."/>
            <person name="Shao J."/>
            <person name="Larry D.J."/>
            <person name="Kronmiller B."/>
            <person name="Shen D."/>
            <person name="Strem M.D."/>
            <person name="Melnick R.L."/>
            <person name="Guiltinan M.J."/>
            <person name="Tyler B.M."/>
            <person name="Meinhardt L.W."/>
            <person name="Bailey B.A."/>
        </authorList>
    </citation>
    <scope>NUCLEOTIDE SEQUENCE [LARGE SCALE GENOMIC DNA]</scope>
    <source>
        <strain evidence="3">zdho120</strain>
    </source>
</reference>
<gene>
    <name evidence="2" type="ORF">PHMEG_00018241</name>
</gene>
<name>A0A225VX25_9STRA</name>
<dbReference type="Proteomes" id="UP000198211">
    <property type="component" value="Unassembled WGS sequence"/>
</dbReference>
<evidence type="ECO:0000256" key="1">
    <source>
        <dbReference type="SAM" id="SignalP"/>
    </source>
</evidence>
<feature type="signal peptide" evidence="1">
    <location>
        <begin position="1"/>
        <end position="21"/>
    </location>
</feature>
<accession>A0A225VX25</accession>
<dbReference type="AlphaFoldDB" id="A0A225VX25"/>
<evidence type="ECO:0000313" key="2">
    <source>
        <dbReference type="EMBL" id="OWZ09110.1"/>
    </source>
</evidence>
<keyword evidence="3" id="KW-1185">Reference proteome</keyword>
<protein>
    <recommendedName>
        <fullName evidence="4">Cysteine-rich protein</fullName>
    </recommendedName>
</protein>
<keyword evidence="1" id="KW-0732">Signal</keyword>
<comment type="caution">
    <text evidence="2">The sequence shown here is derived from an EMBL/GenBank/DDBJ whole genome shotgun (WGS) entry which is preliminary data.</text>
</comment>